<organism evidence="2 3">
    <name type="scientific">Aquarana catesbeiana</name>
    <name type="common">American bullfrog</name>
    <name type="synonym">Rana catesbeiana</name>
    <dbReference type="NCBI Taxonomy" id="8400"/>
    <lineage>
        <taxon>Eukaryota</taxon>
        <taxon>Metazoa</taxon>
        <taxon>Chordata</taxon>
        <taxon>Craniata</taxon>
        <taxon>Vertebrata</taxon>
        <taxon>Euteleostomi</taxon>
        <taxon>Amphibia</taxon>
        <taxon>Batrachia</taxon>
        <taxon>Anura</taxon>
        <taxon>Neobatrachia</taxon>
        <taxon>Ranoidea</taxon>
        <taxon>Ranidae</taxon>
        <taxon>Aquarana</taxon>
    </lineage>
</organism>
<protein>
    <submittedName>
        <fullName evidence="2">Uncharacterized protein</fullName>
    </submittedName>
</protein>
<dbReference type="OrthoDB" id="26687at2759"/>
<dbReference type="AlphaFoldDB" id="A0A2G9R8D9"/>
<proteinExistence type="predicted"/>
<feature type="region of interest" description="Disordered" evidence="1">
    <location>
        <begin position="40"/>
        <end position="60"/>
    </location>
</feature>
<name>A0A2G9R8D9_AQUCT</name>
<dbReference type="EMBL" id="KV955296">
    <property type="protein sequence ID" value="PIO24065.1"/>
    <property type="molecule type" value="Genomic_DNA"/>
</dbReference>
<reference evidence="3" key="1">
    <citation type="journal article" date="2017" name="Nat. Commun.">
        <title>The North American bullfrog draft genome provides insight into hormonal regulation of long noncoding RNA.</title>
        <authorList>
            <person name="Hammond S.A."/>
            <person name="Warren R.L."/>
            <person name="Vandervalk B.P."/>
            <person name="Kucuk E."/>
            <person name="Khan H."/>
            <person name="Gibb E.A."/>
            <person name="Pandoh P."/>
            <person name="Kirk H."/>
            <person name="Zhao Y."/>
            <person name="Jones M."/>
            <person name="Mungall A.J."/>
            <person name="Coope R."/>
            <person name="Pleasance S."/>
            <person name="Moore R.A."/>
            <person name="Holt R.A."/>
            <person name="Round J.M."/>
            <person name="Ohora S."/>
            <person name="Walle B.V."/>
            <person name="Veldhoen N."/>
            <person name="Helbing C.C."/>
            <person name="Birol I."/>
        </authorList>
    </citation>
    <scope>NUCLEOTIDE SEQUENCE [LARGE SCALE GENOMIC DNA]</scope>
</reference>
<keyword evidence="3" id="KW-1185">Reference proteome</keyword>
<evidence type="ECO:0000313" key="3">
    <source>
        <dbReference type="Proteomes" id="UP000228934"/>
    </source>
</evidence>
<gene>
    <name evidence="2" type="ORF">AB205_0104510</name>
</gene>
<sequence length="117" mass="12951">MSQHPEDFLSLQPEKKDQLAVCLCRLRKANLVAKLQELRAGDKDGADQSPTTGDKAEDSDPLDVLTFQAGYVAEQLTCLEAVRGNLCLYASTGDHTHFNFIIRLVCHSIETIESETD</sequence>
<dbReference type="Proteomes" id="UP000228934">
    <property type="component" value="Unassembled WGS sequence"/>
</dbReference>
<evidence type="ECO:0000313" key="2">
    <source>
        <dbReference type="EMBL" id="PIO24065.1"/>
    </source>
</evidence>
<evidence type="ECO:0000256" key="1">
    <source>
        <dbReference type="SAM" id="MobiDB-lite"/>
    </source>
</evidence>
<accession>A0A2G9R8D9</accession>